<comment type="caution">
    <text evidence="1">The sequence shown here is derived from an EMBL/GenBank/DDBJ whole genome shotgun (WGS) entry which is preliminary data.</text>
</comment>
<organism evidence="1 2">
    <name type="scientific">Wuchereria bancrofti</name>
    <dbReference type="NCBI Taxonomy" id="6293"/>
    <lineage>
        <taxon>Eukaryota</taxon>
        <taxon>Metazoa</taxon>
        <taxon>Ecdysozoa</taxon>
        <taxon>Nematoda</taxon>
        <taxon>Chromadorea</taxon>
        <taxon>Rhabditida</taxon>
        <taxon>Spirurina</taxon>
        <taxon>Spiruromorpha</taxon>
        <taxon>Filarioidea</taxon>
        <taxon>Onchocercidae</taxon>
        <taxon>Wuchereria</taxon>
    </lineage>
</organism>
<dbReference type="Proteomes" id="UP000004810">
    <property type="component" value="Unassembled WGS sequence"/>
</dbReference>
<protein>
    <submittedName>
        <fullName evidence="1">Uncharacterized protein</fullName>
    </submittedName>
</protein>
<reference evidence="2" key="1">
    <citation type="submission" date="2012-08" db="EMBL/GenBank/DDBJ databases">
        <title>The Genome Sequence of Wuchereria bancrofti.</title>
        <authorList>
            <person name="Nutman T.B."/>
            <person name="Fink D.L."/>
            <person name="Russ C."/>
            <person name="Young S."/>
            <person name="Zeng Q."/>
            <person name="Koehrsen M."/>
            <person name="Alvarado L."/>
            <person name="Berlin A."/>
            <person name="Chapman S.B."/>
            <person name="Chen Z."/>
            <person name="Freedman E."/>
            <person name="Gellesch M."/>
            <person name="Goldberg J."/>
            <person name="Griggs A."/>
            <person name="Gujja S."/>
            <person name="Heilman E.R."/>
            <person name="Heiman D."/>
            <person name="Hepburn T."/>
            <person name="Howarth C."/>
            <person name="Jen D."/>
            <person name="Larson L."/>
            <person name="Lewis B."/>
            <person name="Mehta T."/>
            <person name="Park D."/>
            <person name="Pearson M."/>
            <person name="Roberts A."/>
            <person name="Saif S."/>
            <person name="Shea T."/>
            <person name="Shenoy N."/>
            <person name="Sisk P."/>
            <person name="Stolte C."/>
            <person name="Sykes S."/>
            <person name="Walk T."/>
            <person name="White J."/>
            <person name="Yandava C."/>
            <person name="Haas B."/>
            <person name="Henn M.R."/>
            <person name="Nusbaum C."/>
            <person name="Birren B."/>
        </authorList>
    </citation>
    <scope>NUCLEOTIDE SEQUENCE [LARGE SCALE GENOMIC DNA]</scope>
    <source>
        <strain evidence="2">NA</strain>
    </source>
</reference>
<name>J9F0N2_WUCBA</name>
<sequence>MSILKLFKMIGIAGKSKITCLKNYESDAQEYASDMTLKMNTNERKEIRLHQILPSSWNPS</sequence>
<gene>
    <name evidence="1" type="ORF">WUBG_00645</name>
</gene>
<accession>J9F0N2</accession>
<evidence type="ECO:0000313" key="1">
    <source>
        <dbReference type="EMBL" id="EJW88441.1"/>
    </source>
</evidence>
<evidence type="ECO:0000313" key="2">
    <source>
        <dbReference type="Proteomes" id="UP000004810"/>
    </source>
</evidence>
<proteinExistence type="predicted"/>
<dbReference type="AlphaFoldDB" id="J9F0N2"/>
<dbReference type="EMBL" id="ADBV01000115">
    <property type="protein sequence ID" value="EJW88441.1"/>
    <property type="molecule type" value="Genomic_DNA"/>
</dbReference>